<keyword evidence="1" id="KW-0812">Transmembrane</keyword>
<feature type="transmembrane region" description="Helical" evidence="1">
    <location>
        <begin position="22"/>
        <end position="46"/>
    </location>
</feature>
<protein>
    <submittedName>
        <fullName evidence="2">Uncharacterized protein</fullName>
    </submittedName>
</protein>
<gene>
    <name evidence="2" type="ORF">SAMN05216559_4113</name>
</gene>
<evidence type="ECO:0000313" key="3">
    <source>
        <dbReference type="Proteomes" id="UP000199062"/>
    </source>
</evidence>
<proteinExistence type="predicted"/>
<dbReference type="AlphaFoldDB" id="A0A1I6MAR4"/>
<keyword evidence="1" id="KW-0472">Membrane</keyword>
<dbReference type="InterPro" id="IPR055894">
    <property type="entry name" value="DUF7471"/>
</dbReference>
<dbReference type="Proteomes" id="UP000199062">
    <property type="component" value="Unassembled WGS sequence"/>
</dbReference>
<dbReference type="Pfam" id="PF24283">
    <property type="entry name" value="DUF7471"/>
    <property type="match status" value="1"/>
</dbReference>
<evidence type="ECO:0000256" key="1">
    <source>
        <dbReference type="SAM" id="Phobius"/>
    </source>
</evidence>
<accession>A0A1I6MAR4</accession>
<feature type="transmembrane region" description="Helical" evidence="1">
    <location>
        <begin position="85"/>
        <end position="105"/>
    </location>
</feature>
<dbReference type="EMBL" id="FOZK01000006">
    <property type="protein sequence ID" value="SFS12727.1"/>
    <property type="molecule type" value="Genomic_DNA"/>
</dbReference>
<keyword evidence="1" id="KW-1133">Transmembrane helix</keyword>
<organism evidence="2 3">
    <name type="scientific">Halomicrobium zhouii</name>
    <dbReference type="NCBI Taxonomy" id="767519"/>
    <lineage>
        <taxon>Archaea</taxon>
        <taxon>Methanobacteriati</taxon>
        <taxon>Methanobacteriota</taxon>
        <taxon>Stenosarchaea group</taxon>
        <taxon>Halobacteria</taxon>
        <taxon>Halobacteriales</taxon>
        <taxon>Haloarculaceae</taxon>
        <taxon>Halomicrobium</taxon>
    </lineage>
</organism>
<reference evidence="2 3" key="1">
    <citation type="submission" date="2016-10" db="EMBL/GenBank/DDBJ databases">
        <authorList>
            <person name="de Groot N.N."/>
        </authorList>
    </citation>
    <scope>NUCLEOTIDE SEQUENCE [LARGE SCALE GENOMIC DNA]</scope>
    <source>
        <strain evidence="2 3">CGMCC 1.10457</strain>
    </source>
</reference>
<keyword evidence="3" id="KW-1185">Reference proteome</keyword>
<dbReference type="RefSeq" id="WP_089819272.1">
    <property type="nucleotide sequence ID" value="NZ_FOZK01000006.1"/>
</dbReference>
<feature type="transmembrane region" description="Helical" evidence="1">
    <location>
        <begin position="53"/>
        <end position="73"/>
    </location>
</feature>
<dbReference type="STRING" id="767519.SAMN05216559_4113"/>
<name>A0A1I6MAR4_9EURY</name>
<evidence type="ECO:0000313" key="2">
    <source>
        <dbReference type="EMBL" id="SFS12727.1"/>
    </source>
</evidence>
<sequence length="116" mass="12037">MSPVRRLVPLHAARDLVVADPLLLAVLAVAGVGASVVLGLALAVFVRRRSQSYLLVTLAVATLLARTVVASLSLNGTLSPSTHHLAEHGLDVAMVALVVAAVYSARRVERGGGVRE</sequence>